<evidence type="ECO:0000313" key="9">
    <source>
        <dbReference type="Proteomes" id="UP000640489"/>
    </source>
</evidence>
<dbReference type="GO" id="GO:0016987">
    <property type="term" value="F:sigma factor activity"/>
    <property type="evidence" value="ECO:0007669"/>
    <property type="project" value="UniProtKB-KW"/>
</dbReference>
<dbReference type="SUPFAM" id="SSF88659">
    <property type="entry name" value="Sigma3 and sigma4 domains of RNA polymerase sigma factors"/>
    <property type="match status" value="1"/>
</dbReference>
<dbReference type="Gene3D" id="1.10.10.10">
    <property type="entry name" value="Winged helix-like DNA-binding domain superfamily/Winged helix DNA-binding domain"/>
    <property type="match status" value="1"/>
</dbReference>
<dbReference type="NCBIfam" id="TIGR02983">
    <property type="entry name" value="SigE-fam_strep"/>
    <property type="match status" value="1"/>
</dbReference>
<dbReference type="PANTHER" id="PTHR43133">
    <property type="entry name" value="RNA POLYMERASE ECF-TYPE SIGMA FACTO"/>
    <property type="match status" value="1"/>
</dbReference>
<dbReference type="InterPro" id="IPR014284">
    <property type="entry name" value="RNA_pol_sigma-70_dom"/>
</dbReference>
<sequence>MTDRVADGATGDADAFSAWAASAQRRLLRTAVLLTGDHQRAEDLVQEALVKVALRWRRLRDGRPEAYARQVIVRDNISWWRKHRREVLVEPPEGRPVDLTDSTERRLLLDRALAALTPRQRAVVVLRYYDDLTEQATADALGVAVGTVKSQTHLALRRLAEAAPELAEYLGEEVR</sequence>
<reference evidence="8" key="1">
    <citation type="submission" date="2020-11" db="EMBL/GenBank/DDBJ databases">
        <title>Nocardioides sp. nov., isolated from Soil of Cynanchum wilfordii Hemsley rhizosphere.</title>
        <authorList>
            <person name="Lee J.-S."/>
            <person name="Suh M.K."/>
            <person name="Kim J.-S."/>
        </authorList>
    </citation>
    <scope>NUCLEOTIDE SEQUENCE</scope>
    <source>
        <strain evidence="8">KCTC 19275</strain>
    </source>
</reference>
<evidence type="ECO:0000256" key="4">
    <source>
        <dbReference type="ARBA" id="ARBA00023125"/>
    </source>
</evidence>
<feature type="domain" description="RNA polymerase sigma-70 region 2" evidence="6">
    <location>
        <begin position="23"/>
        <end position="85"/>
    </location>
</feature>
<evidence type="ECO:0000256" key="2">
    <source>
        <dbReference type="ARBA" id="ARBA00023015"/>
    </source>
</evidence>
<keyword evidence="4" id="KW-0238">DNA-binding</keyword>
<evidence type="ECO:0000259" key="6">
    <source>
        <dbReference type="Pfam" id="PF04542"/>
    </source>
</evidence>
<dbReference type="Pfam" id="PF08281">
    <property type="entry name" value="Sigma70_r4_2"/>
    <property type="match status" value="1"/>
</dbReference>
<evidence type="ECO:0000256" key="3">
    <source>
        <dbReference type="ARBA" id="ARBA00023082"/>
    </source>
</evidence>
<proteinExistence type="inferred from homology"/>
<dbReference type="InterPro" id="IPR013325">
    <property type="entry name" value="RNA_pol_sigma_r2"/>
</dbReference>
<dbReference type="InterPro" id="IPR013324">
    <property type="entry name" value="RNA_pol_sigma_r3/r4-like"/>
</dbReference>
<evidence type="ECO:0000256" key="1">
    <source>
        <dbReference type="ARBA" id="ARBA00010641"/>
    </source>
</evidence>
<dbReference type="InterPro" id="IPR013249">
    <property type="entry name" value="RNA_pol_sigma70_r4_t2"/>
</dbReference>
<evidence type="ECO:0000313" key="8">
    <source>
        <dbReference type="EMBL" id="MBF4765695.1"/>
    </source>
</evidence>
<dbReference type="AlphaFoldDB" id="A0A930VJ43"/>
<feature type="domain" description="RNA polymerase sigma factor 70 region 4 type 2" evidence="7">
    <location>
        <begin position="107"/>
        <end position="159"/>
    </location>
</feature>
<dbReference type="InterPro" id="IPR007627">
    <property type="entry name" value="RNA_pol_sigma70_r2"/>
</dbReference>
<dbReference type="InterPro" id="IPR036388">
    <property type="entry name" value="WH-like_DNA-bd_sf"/>
</dbReference>
<keyword evidence="5" id="KW-0804">Transcription</keyword>
<dbReference type="Pfam" id="PF04542">
    <property type="entry name" value="Sigma70_r2"/>
    <property type="match status" value="1"/>
</dbReference>
<dbReference type="Gene3D" id="1.10.1740.10">
    <property type="match status" value="1"/>
</dbReference>
<dbReference type="GO" id="GO:0006352">
    <property type="term" value="P:DNA-templated transcription initiation"/>
    <property type="evidence" value="ECO:0007669"/>
    <property type="project" value="InterPro"/>
</dbReference>
<dbReference type="SUPFAM" id="SSF88946">
    <property type="entry name" value="Sigma2 domain of RNA polymerase sigma factors"/>
    <property type="match status" value="1"/>
</dbReference>
<dbReference type="GO" id="GO:0003677">
    <property type="term" value="F:DNA binding"/>
    <property type="evidence" value="ECO:0007669"/>
    <property type="project" value="UniProtKB-KW"/>
</dbReference>
<name>A0A930VJ43_9ACTN</name>
<comment type="similarity">
    <text evidence="1">Belongs to the sigma-70 factor family. ECF subfamily.</text>
</comment>
<accession>A0A930VJ43</accession>
<dbReference type="InterPro" id="IPR039425">
    <property type="entry name" value="RNA_pol_sigma-70-like"/>
</dbReference>
<gene>
    <name evidence="8" type="ORF">ISU07_21400</name>
</gene>
<dbReference type="Proteomes" id="UP000640489">
    <property type="component" value="Unassembled WGS sequence"/>
</dbReference>
<dbReference type="PANTHER" id="PTHR43133:SF50">
    <property type="entry name" value="ECF RNA POLYMERASE SIGMA FACTOR SIGM"/>
    <property type="match status" value="1"/>
</dbReference>
<keyword evidence="2" id="KW-0805">Transcription regulation</keyword>
<dbReference type="NCBIfam" id="TIGR02937">
    <property type="entry name" value="sigma70-ECF"/>
    <property type="match status" value="1"/>
</dbReference>
<evidence type="ECO:0000259" key="7">
    <source>
        <dbReference type="Pfam" id="PF08281"/>
    </source>
</evidence>
<dbReference type="InterPro" id="IPR014325">
    <property type="entry name" value="RNA_pol_sigma-E_actinobac"/>
</dbReference>
<dbReference type="EMBL" id="JADKPN010000017">
    <property type="protein sequence ID" value="MBF4765695.1"/>
    <property type="molecule type" value="Genomic_DNA"/>
</dbReference>
<keyword evidence="3" id="KW-0731">Sigma factor</keyword>
<organism evidence="8 9">
    <name type="scientific">Nocardioides islandensis</name>
    <dbReference type="NCBI Taxonomy" id="433663"/>
    <lineage>
        <taxon>Bacteria</taxon>
        <taxon>Bacillati</taxon>
        <taxon>Actinomycetota</taxon>
        <taxon>Actinomycetes</taxon>
        <taxon>Propionibacteriales</taxon>
        <taxon>Nocardioidaceae</taxon>
        <taxon>Nocardioides</taxon>
    </lineage>
</organism>
<dbReference type="CDD" id="cd06171">
    <property type="entry name" value="Sigma70_r4"/>
    <property type="match status" value="1"/>
</dbReference>
<evidence type="ECO:0000256" key="5">
    <source>
        <dbReference type="ARBA" id="ARBA00023163"/>
    </source>
</evidence>
<protein>
    <submittedName>
        <fullName evidence="8">SigE family RNA polymerase sigma factor</fullName>
    </submittedName>
</protein>
<comment type="caution">
    <text evidence="8">The sequence shown here is derived from an EMBL/GenBank/DDBJ whole genome shotgun (WGS) entry which is preliminary data.</text>
</comment>
<keyword evidence="9" id="KW-1185">Reference proteome</keyword>